<evidence type="ECO:0000313" key="1">
    <source>
        <dbReference type="EMBL" id="CAH8208799.1"/>
    </source>
</evidence>
<protein>
    <submittedName>
        <fullName evidence="1">Uncharacterized protein</fullName>
    </submittedName>
</protein>
<dbReference type="Proteomes" id="UP001152658">
    <property type="component" value="Unassembled WGS sequence"/>
</dbReference>
<sequence length="95" mass="11064">MRRYAFGWSDAYTSWLQTGDDDYLAPLDNLIDLELSRLTFDDIAEKLRPLDQLPDSYLYIEVYKYKDLEQFVMNKNYSSLANSLLTDGLNGLLPN</sequence>
<proteinExistence type="predicted"/>
<reference evidence="1" key="1">
    <citation type="submission" date="2022-06" db="EMBL/GenBank/DDBJ databases">
        <authorList>
            <person name="Goudenege D."/>
            <person name="Le Roux F."/>
        </authorList>
    </citation>
    <scope>NUCLEOTIDE SEQUENCE</scope>
    <source>
        <strain evidence="1">12-063</strain>
    </source>
</reference>
<keyword evidence="2" id="KW-1185">Reference proteome</keyword>
<gene>
    <name evidence="1" type="ORF">VAE063_820002</name>
</gene>
<evidence type="ECO:0000313" key="2">
    <source>
        <dbReference type="Proteomes" id="UP001152658"/>
    </source>
</evidence>
<comment type="caution">
    <text evidence="1">The sequence shown here is derived from an EMBL/GenBank/DDBJ whole genome shotgun (WGS) entry which is preliminary data.</text>
</comment>
<name>A0ABM9FLE2_9VIBR</name>
<organism evidence="1 2">
    <name type="scientific">Vibrio aestuarianus</name>
    <dbReference type="NCBI Taxonomy" id="28171"/>
    <lineage>
        <taxon>Bacteria</taxon>
        <taxon>Pseudomonadati</taxon>
        <taxon>Pseudomonadota</taxon>
        <taxon>Gammaproteobacteria</taxon>
        <taxon>Vibrionales</taxon>
        <taxon>Vibrionaceae</taxon>
        <taxon>Vibrio</taxon>
    </lineage>
</organism>
<accession>A0ABM9FLE2</accession>
<dbReference type="EMBL" id="CALYLK010000122">
    <property type="protein sequence ID" value="CAH8208799.1"/>
    <property type="molecule type" value="Genomic_DNA"/>
</dbReference>